<dbReference type="RefSeq" id="XP_008612850.1">
    <property type="nucleotide sequence ID" value="XM_008614628.1"/>
</dbReference>
<organism evidence="3 4">
    <name type="scientific">Saprolegnia diclina (strain VS20)</name>
    <dbReference type="NCBI Taxonomy" id="1156394"/>
    <lineage>
        <taxon>Eukaryota</taxon>
        <taxon>Sar</taxon>
        <taxon>Stramenopiles</taxon>
        <taxon>Oomycota</taxon>
        <taxon>Saprolegniomycetes</taxon>
        <taxon>Saprolegniales</taxon>
        <taxon>Saprolegniaceae</taxon>
        <taxon>Saprolegnia</taxon>
    </lineage>
</organism>
<dbReference type="VEuPathDB" id="FungiDB:SDRG_08732"/>
<sequence>MKLTGMIMAALLSTLAWTLEARLRTTATTSPTHLPVVALTTAPTEAPTPAPTDAPTPAPTKAPTPAPTDAPTVCDAIASGAKFTLLSRSHGYFGFSETYLTTTWTAAVLTASAHLDGSFGLKLDATRYVRPNTDSTNFFYRTLQSTTDASDPAAVFTCVALAPEIVTLLDFEGFAPQPTPYLGSTDNAIPYIVSSAYDTVNGPTPDQAWLVAFV</sequence>
<feature type="region of interest" description="Disordered" evidence="1">
    <location>
        <begin position="42"/>
        <end position="69"/>
    </location>
</feature>
<dbReference type="GeneID" id="19949459"/>
<keyword evidence="4" id="KW-1185">Reference proteome</keyword>
<protein>
    <submittedName>
        <fullName evidence="3">Uncharacterized protein</fullName>
    </submittedName>
</protein>
<proteinExistence type="predicted"/>
<name>T0RTJ3_SAPDV</name>
<gene>
    <name evidence="3" type="ORF">SDRG_08732</name>
</gene>
<dbReference type="InParanoid" id="T0RTJ3"/>
<evidence type="ECO:0000313" key="3">
    <source>
        <dbReference type="EMBL" id="EQC33627.1"/>
    </source>
</evidence>
<evidence type="ECO:0000256" key="2">
    <source>
        <dbReference type="SAM" id="SignalP"/>
    </source>
</evidence>
<dbReference type="EMBL" id="JH767158">
    <property type="protein sequence ID" value="EQC33627.1"/>
    <property type="molecule type" value="Genomic_DNA"/>
</dbReference>
<feature type="chain" id="PRO_5004584208" evidence="2">
    <location>
        <begin position="19"/>
        <end position="214"/>
    </location>
</feature>
<reference evidence="3 4" key="1">
    <citation type="submission" date="2012-04" db="EMBL/GenBank/DDBJ databases">
        <title>The Genome Sequence of Saprolegnia declina VS20.</title>
        <authorList>
            <consortium name="The Broad Institute Genome Sequencing Platform"/>
            <person name="Russ C."/>
            <person name="Nusbaum C."/>
            <person name="Tyler B."/>
            <person name="van West P."/>
            <person name="Dieguez-Uribeondo J."/>
            <person name="de Bruijn I."/>
            <person name="Tripathy S."/>
            <person name="Jiang R."/>
            <person name="Young S.K."/>
            <person name="Zeng Q."/>
            <person name="Gargeya S."/>
            <person name="Fitzgerald M."/>
            <person name="Haas B."/>
            <person name="Abouelleil A."/>
            <person name="Alvarado L."/>
            <person name="Arachchi H.M."/>
            <person name="Berlin A."/>
            <person name="Chapman S.B."/>
            <person name="Goldberg J."/>
            <person name="Griggs A."/>
            <person name="Gujja S."/>
            <person name="Hansen M."/>
            <person name="Howarth C."/>
            <person name="Imamovic A."/>
            <person name="Larimer J."/>
            <person name="McCowen C."/>
            <person name="Montmayeur A."/>
            <person name="Murphy C."/>
            <person name="Neiman D."/>
            <person name="Pearson M."/>
            <person name="Priest M."/>
            <person name="Roberts A."/>
            <person name="Saif S."/>
            <person name="Shea T."/>
            <person name="Sisk P."/>
            <person name="Sykes S."/>
            <person name="Wortman J."/>
            <person name="Nusbaum C."/>
            <person name="Birren B."/>
        </authorList>
    </citation>
    <scope>NUCLEOTIDE SEQUENCE [LARGE SCALE GENOMIC DNA]</scope>
    <source>
        <strain evidence="3 4">VS20</strain>
    </source>
</reference>
<dbReference type="Proteomes" id="UP000030762">
    <property type="component" value="Unassembled WGS sequence"/>
</dbReference>
<accession>T0RTJ3</accession>
<evidence type="ECO:0000256" key="1">
    <source>
        <dbReference type="SAM" id="MobiDB-lite"/>
    </source>
</evidence>
<feature type="signal peptide" evidence="2">
    <location>
        <begin position="1"/>
        <end position="18"/>
    </location>
</feature>
<evidence type="ECO:0000313" key="4">
    <source>
        <dbReference type="Proteomes" id="UP000030762"/>
    </source>
</evidence>
<feature type="compositionally biased region" description="Pro residues" evidence="1">
    <location>
        <begin position="46"/>
        <end position="68"/>
    </location>
</feature>
<dbReference type="AlphaFoldDB" id="T0RTJ3"/>
<keyword evidence="2" id="KW-0732">Signal</keyword>